<dbReference type="EMBL" id="CP080333">
    <property type="protein sequence ID" value="QYL16037.1"/>
    <property type="molecule type" value="Genomic_DNA"/>
</dbReference>
<evidence type="ECO:0000313" key="6">
    <source>
        <dbReference type="EMBL" id="QYL16037.1"/>
    </source>
</evidence>
<dbReference type="Gene3D" id="1.10.10.10">
    <property type="entry name" value="Winged helix-like DNA-binding domain superfamily/Winged helix DNA-binding domain"/>
    <property type="match status" value="1"/>
</dbReference>
<keyword evidence="7" id="KW-1185">Reference proteome</keyword>
<organism evidence="6 7">
    <name type="scientific">Mycolicibacterium pallens</name>
    <dbReference type="NCBI Taxonomy" id="370524"/>
    <lineage>
        <taxon>Bacteria</taxon>
        <taxon>Bacillati</taxon>
        <taxon>Actinomycetota</taxon>
        <taxon>Actinomycetes</taxon>
        <taxon>Mycobacteriales</taxon>
        <taxon>Mycobacteriaceae</taxon>
        <taxon>Mycolicibacterium</taxon>
    </lineage>
</organism>
<dbReference type="InterPro" id="IPR003018">
    <property type="entry name" value="GAF"/>
</dbReference>
<dbReference type="SUPFAM" id="SSF46894">
    <property type="entry name" value="C-terminal effector domain of the bipartite response regulators"/>
    <property type="match status" value="1"/>
</dbReference>
<evidence type="ECO:0000256" key="3">
    <source>
        <dbReference type="ARBA" id="ARBA00023163"/>
    </source>
</evidence>
<feature type="domain" description="HTH luxR-type" evidence="5">
    <location>
        <begin position="318"/>
        <end position="383"/>
    </location>
</feature>
<evidence type="ECO:0000259" key="5">
    <source>
        <dbReference type="PROSITE" id="PS50043"/>
    </source>
</evidence>
<gene>
    <name evidence="6" type="ORF">K0O64_23785</name>
</gene>
<evidence type="ECO:0000256" key="4">
    <source>
        <dbReference type="SAM" id="MobiDB-lite"/>
    </source>
</evidence>
<evidence type="ECO:0000313" key="7">
    <source>
        <dbReference type="Proteomes" id="UP000825367"/>
    </source>
</evidence>
<keyword evidence="3" id="KW-0804">Transcription</keyword>
<dbReference type="RefSeq" id="WP_125477491.1">
    <property type="nucleotide sequence ID" value="NZ_BAAAVX010000043.1"/>
</dbReference>
<dbReference type="PROSITE" id="PS00622">
    <property type="entry name" value="HTH_LUXR_1"/>
    <property type="match status" value="1"/>
</dbReference>
<dbReference type="Pfam" id="PF00196">
    <property type="entry name" value="GerE"/>
    <property type="match status" value="1"/>
</dbReference>
<dbReference type="SMART" id="SM00421">
    <property type="entry name" value="HTH_LUXR"/>
    <property type="match status" value="1"/>
</dbReference>
<evidence type="ECO:0000256" key="1">
    <source>
        <dbReference type="ARBA" id="ARBA00023015"/>
    </source>
</evidence>
<keyword evidence="2" id="KW-0238">DNA-binding</keyword>
<dbReference type="InterPro" id="IPR016032">
    <property type="entry name" value="Sig_transdc_resp-reg_C-effctor"/>
</dbReference>
<feature type="region of interest" description="Disordered" evidence="4">
    <location>
        <begin position="1"/>
        <end position="20"/>
    </location>
</feature>
<dbReference type="PRINTS" id="PR00038">
    <property type="entry name" value="HTHLUXR"/>
</dbReference>
<dbReference type="Gene3D" id="3.30.450.40">
    <property type="match status" value="1"/>
</dbReference>
<dbReference type="InterPro" id="IPR000792">
    <property type="entry name" value="Tscrpt_reg_LuxR_C"/>
</dbReference>
<dbReference type="CDD" id="cd06170">
    <property type="entry name" value="LuxR_C_like"/>
    <property type="match status" value="1"/>
</dbReference>
<keyword evidence="1" id="KW-0805">Transcription regulation</keyword>
<dbReference type="Proteomes" id="UP000825367">
    <property type="component" value="Chromosome"/>
</dbReference>
<dbReference type="PANTHER" id="PTHR44688:SF25">
    <property type="entry name" value="HTH LUXR-TYPE DOMAIN-CONTAINING PROTEIN"/>
    <property type="match status" value="1"/>
</dbReference>
<sequence length="384" mass="41808">MASAPVVSSVRSPRRRGLSLQTHDHAEVADIVATARGRYPGIGPADVVEDCADALAALDAVWQAAVHALTAATPADPHDIDLLSRVKSALTRIHSREVERVDHALAGLRDATAELDQIDDPAHLLDRAAIAATNLGFDRAMISSVSDGRWVPVAGHIERDPSWASQIVAAGQEHPEVIDAALPEAEMLRRLRPILVDDAHRLPRCYATIIDISKGQRYIAAPIISCRNVIGFVHADAFYRKRRFVNSDIRLLGLFGEYLGSTMSRLMMLDELRALRVQADGITSRITELERSWSGRTYRRPSLFRGALDAAGPPSPGRATAASVLTRRELEVLELVASGATNARIARALTISEGTVKGHMKHIFRKLGTANRAEAVSYWLQVSA</sequence>
<protein>
    <submittedName>
        <fullName evidence="6">LuxR C-terminal-related transcriptional regulator</fullName>
    </submittedName>
</protein>
<name>A0ABX8VE24_9MYCO</name>
<proteinExistence type="predicted"/>
<dbReference type="InterPro" id="IPR036388">
    <property type="entry name" value="WH-like_DNA-bd_sf"/>
</dbReference>
<reference evidence="6 7" key="1">
    <citation type="submission" date="2021-07" db="EMBL/GenBank/DDBJ databases">
        <title>Whole genome sequencing of non-tuberculosis mycobacteria type-strains.</title>
        <authorList>
            <person name="Igarashi Y."/>
            <person name="Osugi A."/>
            <person name="Mitarai S."/>
        </authorList>
    </citation>
    <scope>NUCLEOTIDE SEQUENCE [LARGE SCALE GENOMIC DNA]</scope>
    <source>
        <strain evidence="6 7">JCM 16370</strain>
    </source>
</reference>
<dbReference type="InterPro" id="IPR029016">
    <property type="entry name" value="GAF-like_dom_sf"/>
</dbReference>
<accession>A0ABX8VE24</accession>
<dbReference type="PANTHER" id="PTHR44688">
    <property type="entry name" value="DNA-BINDING TRANSCRIPTIONAL ACTIVATOR DEVR_DOSR"/>
    <property type="match status" value="1"/>
</dbReference>
<dbReference type="SUPFAM" id="SSF55781">
    <property type="entry name" value="GAF domain-like"/>
    <property type="match status" value="1"/>
</dbReference>
<dbReference type="PROSITE" id="PS50043">
    <property type="entry name" value="HTH_LUXR_2"/>
    <property type="match status" value="1"/>
</dbReference>
<feature type="compositionally biased region" description="Low complexity" evidence="4">
    <location>
        <begin position="1"/>
        <end position="11"/>
    </location>
</feature>
<dbReference type="Pfam" id="PF13185">
    <property type="entry name" value="GAF_2"/>
    <property type="match status" value="1"/>
</dbReference>
<evidence type="ECO:0000256" key="2">
    <source>
        <dbReference type="ARBA" id="ARBA00023125"/>
    </source>
</evidence>